<proteinExistence type="predicted"/>
<evidence type="ECO:0000313" key="1">
    <source>
        <dbReference type="EMBL" id="KAK3702054.1"/>
    </source>
</evidence>
<dbReference type="Proteomes" id="UP001281147">
    <property type="component" value="Unassembled WGS sequence"/>
</dbReference>
<keyword evidence="2" id="KW-1185">Reference proteome</keyword>
<evidence type="ECO:0000313" key="2">
    <source>
        <dbReference type="Proteomes" id="UP001281147"/>
    </source>
</evidence>
<reference evidence="1" key="1">
    <citation type="submission" date="2023-07" db="EMBL/GenBank/DDBJ databases">
        <title>Black Yeasts Isolated from many extreme environments.</title>
        <authorList>
            <person name="Coleine C."/>
            <person name="Stajich J.E."/>
            <person name="Selbmann L."/>
        </authorList>
    </citation>
    <scope>NUCLEOTIDE SEQUENCE</scope>
    <source>
        <strain evidence="1">CCFEE 5714</strain>
    </source>
</reference>
<name>A0ACC3MRH0_9PEZI</name>
<dbReference type="EMBL" id="JAUTXU010000166">
    <property type="protein sequence ID" value="KAK3702054.1"/>
    <property type="molecule type" value="Genomic_DNA"/>
</dbReference>
<organism evidence="1 2">
    <name type="scientific">Vermiconidia calcicola</name>
    <dbReference type="NCBI Taxonomy" id="1690605"/>
    <lineage>
        <taxon>Eukaryota</taxon>
        <taxon>Fungi</taxon>
        <taxon>Dikarya</taxon>
        <taxon>Ascomycota</taxon>
        <taxon>Pezizomycotina</taxon>
        <taxon>Dothideomycetes</taxon>
        <taxon>Dothideomycetidae</taxon>
        <taxon>Mycosphaerellales</taxon>
        <taxon>Extremaceae</taxon>
        <taxon>Vermiconidia</taxon>
    </lineage>
</organism>
<sequence length="283" mass="32646">MSSINHEQAFAEVAKIQYRKITAETYACALASDLLDSRSCTANFQQSQRTHGHKDWCSTRLERITARLKRFDAVARRVFETYELLEMILLYLPVRTLLLVQRVNRIFKAVTERSLSLRRALFLVPGAQSRGDLPLHHETTANHWIREEDIPNTGPWKFIYLRELRYLDDPLGPRYNLEFAYLLSDDFCSRFKPLAQIHAPFAHGSWRNMLPTLPSYDGVYAELYCSQEKRSLARALVGTGAVTMGQVQEMLGKLYTKTLASDDWRNYVDGFTTFNKNVDTVVP</sequence>
<accession>A0ACC3MRH0</accession>
<gene>
    <name evidence="1" type="ORF">LTR37_015168</name>
</gene>
<protein>
    <submittedName>
        <fullName evidence="1">Uncharacterized protein</fullName>
    </submittedName>
</protein>
<comment type="caution">
    <text evidence="1">The sequence shown here is derived from an EMBL/GenBank/DDBJ whole genome shotgun (WGS) entry which is preliminary data.</text>
</comment>